<evidence type="ECO:0000256" key="3">
    <source>
        <dbReference type="ARBA" id="ARBA00022692"/>
    </source>
</evidence>
<evidence type="ECO:0000313" key="8">
    <source>
        <dbReference type="Proteomes" id="UP000184612"/>
    </source>
</evidence>
<dbReference type="Pfam" id="PF04277">
    <property type="entry name" value="OAD_gamma"/>
    <property type="match status" value="1"/>
</dbReference>
<keyword evidence="3 6" id="KW-0812">Transmembrane</keyword>
<feature type="transmembrane region" description="Helical" evidence="6">
    <location>
        <begin position="32"/>
        <end position="57"/>
    </location>
</feature>
<accession>A0A1M7Y2B2</accession>
<dbReference type="AlphaFoldDB" id="A0A1M7Y2B2"/>
<name>A0A1M7Y2B2_9FIRM</name>
<keyword evidence="8" id="KW-1185">Reference proteome</keyword>
<dbReference type="STRING" id="1121345.SAMN02745217_01178"/>
<dbReference type="EMBL" id="FRFD01000003">
    <property type="protein sequence ID" value="SHO46080.1"/>
    <property type="molecule type" value="Genomic_DNA"/>
</dbReference>
<dbReference type="RefSeq" id="WP_073587790.1">
    <property type="nucleotide sequence ID" value="NZ_FRFD01000003.1"/>
</dbReference>
<evidence type="ECO:0000313" key="7">
    <source>
        <dbReference type="EMBL" id="SHO46080.1"/>
    </source>
</evidence>
<protein>
    <submittedName>
        <fullName evidence="7">Oxaloacetate decarboxylase, gamma chain</fullName>
    </submittedName>
</protein>
<dbReference type="OrthoDB" id="1912660at2"/>
<dbReference type="GO" id="GO:0036376">
    <property type="term" value="P:sodium ion export across plasma membrane"/>
    <property type="evidence" value="ECO:0007669"/>
    <property type="project" value="InterPro"/>
</dbReference>
<evidence type="ECO:0000256" key="4">
    <source>
        <dbReference type="ARBA" id="ARBA00022989"/>
    </source>
</evidence>
<keyword evidence="5 6" id="KW-0472">Membrane</keyword>
<keyword evidence="4 6" id="KW-1133">Transmembrane helix</keyword>
<dbReference type="Proteomes" id="UP000184612">
    <property type="component" value="Unassembled WGS sequence"/>
</dbReference>
<dbReference type="InterPro" id="IPR005899">
    <property type="entry name" value="Na_pump_deCOase"/>
</dbReference>
<sequence>MSLLGFNGNTGFLLKVSASGISDKIPDEYLDIIVILGLVLVGLIAVMGVLSIIKLFILLTKGMYKKDDVSREAVPMPLAEYAGQRKAYNTVNDPQLVAVITAALMASMEEVPADGLVIRSIRKK</sequence>
<organism evidence="7 8">
    <name type="scientific">Anaerocolumna xylanovorans DSM 12503</name>
    <dbReference type="NCBI Taxonomy" id="1121345"/>
    <lineage>
        <taxon>Bacteria</taxon>
        <taxon>Bacillati</taxon>
        <taxon>Bacillota</taxon>
        <taxon>Clostridia</taxon>
        <taxon>Lachnospirales</taxon>
        <taxon>Lachnospiraceae</taxon>
        <taxon>Anaerocolumna</taxon>
    </lineage>
</organism>
<gene>
    <name evidence="7" type="ORF">SAMN02745217_01178</name>
</gene>
<reference evidence="7 8" key="1">
    <citation type="submission" date="2016-12" db="EMBL/GenBank/DDBJ databases">
        <authorList>
            <person name="Song W.-J."/>
            <person name="Kurnit D.M."/>
        </authorList>
    </citation>
    <scope>NUCLEOTIDE SEQUENCE [LARGE SCALE GENOMIC DNA]</scope>
    <source>
        <strain evidence="7 8">DSM 12503</strain>
    </source>
</reference>
<dbReference type="GO" id="GO:0005886">
    <property type="term" value="C:plasma membrane"/>
    <property type="evidence" value="ECO:0007669"/>
    <property type="project" value="UniProtKB-SubCell"/>
</dbReference>
<proteinExistence type="predicted"/>
<evidence type="ECO:0000256" key="2">
    <source>
        <dbReference type="ARBA" id="ARBA00022475"/>
    </source>
</evidence>
<comment type="subcellular location">
    <subcellularLocation>
        <location evidence="1">Cell membrane</location>
    </subcellularLocation>
</comment>
<keyword evidence="2" id="KW-1003">Cell membrane</keyword>
<evidence type="ECO:0000256" key="5">
    <source>
        <dbReference type="ARBA" id="ARBA00023136"/>
    </source>
</evidence>
<evidence type="ECO:0000256" key="1">
    <source>
        <dbReference type="ARBA" id="ARBA00004236"/>
    </source>
</evidence>
<evidence type="ECO:0000256" key="6">
    <source>
        <dbReference type="SAM" id="Phobius"/>
    </source>
</evidence>
<dbReference type="GO" id="GO:0015081">
    <property type="term" value="F:sodium ion transmembrane transporter activity"/>
    <property type="evidence" value="ECO:0007669"/>
    <property type="project" value="InterPro"/>
</dbReference>